<reference evidence="3" key="1">
    <citation type="journal article" date="2021" name="PeerJ">
        <title>Extensive microbial diversity within the chicken gut microbiome revealed by metagenomics and culture.</title>
        <authorList>
            <person name="Gilroy R."/>
            <person name="Ravi A."/>
            <person name="Getino M."/>
            <person name="Pursley I."/>
            <person name="Horton D.L."/>
            <person name="Alikhan N.F."/>
            <person name="Baker D."/>
            <person name="Gharbi K."/>
            <person name="Hall N."/>
            <person name="Watson M."/>
            <person name="Adriaenssens E.M."/>
            <person name="Foster-Nyarko E."/>
            <person name="Jarju S."/>
            <person name="Secka A."/>
            <person name="Antonio M."/>
            <person name="Oren A."/>
            <person name="Chaudhuri R.R."/>
            <person name="La Ragione R."/>
            <person name="Hildebrand F."/>
            <person name="Pallen M.J."/>
        </authorList>
    </citation>
    <scope>NUCLEOTIDE SEQUENCE</scope>
    <source>
        <strain evidence="3">ChiSxjej5B17-1746</strain>
    </source>
</reference>
<name>A0A9D1U9I2_9BACT</name>
<evidence type="ECO:0000313" key="4">
    <source>
        <dbReference type="Proteomes" id="UP000824264"/>
    </source>
</evidence>
<dbReference type="EMBL" id="DXGI01000184">
    <property type="protein sequence ID" value="HIW78511.1"/>
    <property type="molecule type" value="Genomic_DNA"/>
</dbReference>
<keyword evidence="1" id="KW-0732">Signal</keyword>
<dbReference type="Pfam" id="PF18914">
    <property type="entry name" value="DUF5666"/>
    <property type="match status" value="1"/>
</dbReference>
<accession>A0A9D1U9I2</accession>
<dbReference type="AlphaFoldDB" id="A0A9D1U9I2"/>
<organism evidence="3 4">
    <name type="scientific">Candidatus Bilophila faecipullorum</name>
    <dbReference type="NCBI Taxonomy" id="2838482"/>
    <lineage>
        <taxon>Bacteria</taxon>
        <taxon>Pseudomonadati</taxon>
        <taxon>Thermodesulfobacteriota</taxon>
        <taxon>Desulfovibrionia</taxon>
        <taxon>Desulfovibrionales</taxon>
        <taxon>Desulfovibrionaceae</taxon>
        <taxon>Bilophila</taxon>
    </lineage>
</organism>
<dbReference type="Proteomes" id="UP000824264">
    <property type="component" value="Unassembled WGS sequence"/>
</dbReference>
<proteinExistence type="predicted"/>
<evidence type="ECO:0000256" key="1">
    <source>
        <dbReference type="SAM" id="SignalP"/>
    </source>
</evidence>
<gene>
    <name evidence="3" type="ORF">H9874_05120</name>
</gene>
<dbReference type="InterPro" id="IPR043724">
    <property type="entry name" value="DUF5666"/>
</dbReference>
<feature type="domain" description="DUF5666" evidence="2">
    <location>
        <begin position="33"/>
        <end position="96"/>
    </location>
</feature>
<feature type="chain" id="PRO_5039132266" description="DUF5666 domain-containing protein" evidence="1">
    <location>
        <begin position="25"/>
        <end position="109"/>
    </location>
</feature>
<sequence length="109" mass="12472">MLKRTLCALVAAIALVSFSAPAMADYHHKMRVRGTVESVDASQKTFSVKERDGKVITFRVDDRSEFEVENRDRDDRDVPFSELKAGDRVKVKAYRGEQPHLVDDVDIYR</sequence>
<reference evidence="3" key="2">
    <citation type="submission" date="2021-04" db="EMBL/GenBank/DDBJ databases">
        <authorList>
            <person name="Gilroy R."/>
        </authorList>
    </citation>
    <scope>NUCLEOTIDE SEQUENCE</scope>
    <source>
        <strain evidence="3">ChiSxjej5B17-1746</strain>
    </source>
</reference>
<comment type="caution">
    <text evidence="3">The sequence shown here is derived from an EMBL/GenBank/DDBJ whole genome shotgun (WGS) entry which is preliminary data.</text>
</comment>
<evidence type="ECO:0000259" key="2">
    <source>
        <dbReference type="Pfam" id="PF18914"/>
    </source>
</evidence>
<feature type="signal peptide" evidence="1">
    <location>
        <begin position="1"/>
        <end position="24"/>
    </location>
</feature>
<protein>
    <recommendedName>
        <fullName evidence="2">DUF5666 domain-containing protein</fullName>
    </recommendedName>
</protein>
<evidence type="ECO:0000313" key="3">
    <source>
        <dbReference type="EMBL" id="HIW78511.1"/>
    </source>
</evidence>